<dbReference type="Proteomes" id="UP000290637">
    <property type="component" value="Chromosome"/>
</dbReference>
<keyword evidence="4" id="KW-1185">Reference proteome</keyword>
<dbReference type="OrthoDB" id="4269629at2"/>
<name>A0A4P6L1I4_9BURK</name>
<sequence>MARCMCKPRTRASTHCMPYDTAGKKRAAEPLVSFEGFDYNGTPEADFRTRALAGLHYRTDARATAWLDTAMKAVQEKVDAQLPGLANRITCPLSCRDATALLVSSTSDREPMQYFIYTPATSKLVGLGSERPDIRPADMGQRDFYRYRAGDGLQVPVYVTLPPGKPKGPLPTVVLVHGGPYVHGTSWEWEREAQFLASRGYVVLQPEFRGTLGYGVKHFQAGWKQWGRAMQDDLADAAQWAVKQGWAEPGRIAIMGASYGGYATLMGLIRHPDIFRCGIDLMGVSDIGMMFSVVESDLPQEWLEYGAKTMLGDPDDPALASVSPLAQAARLTRPLLIAHGAKDRRVPIVHARRMKDALAKHNNAVEYVVYDDEGHGLYHRENRIDFYKRVEAFLARHLRQ</sequence>
<dbReference type="InterPro" id="IPR001375">
    <property type="entry name" value="Peptidase_S9_cat"/>
</dbReference>
<feature type="domain" description="Peptidase S9 prolyl oligopeptidase catalytic" evidence="2">
    <location>
        <begin position="189"/>
        <end position="399"/>
    </location>
</feature>
<keyword evidence="1" id="KW-0378">Hydrolase</keyword>
<dbReference type="SUPFAM" id="SSF53474">
    <property type="entry name" value="alpha/beta-Hydrolases"/>
    <property type="match status" value="1"/>
</dbReference>
<dbReference type="EMBL" id="CP035913">
    <property type="protein sequence ID" value="QBE64588.1"/>
    <property type="molecule type" value="Genomic_DNA"/>
</dbReference>
<dbReference type="Pfam" id="PF00326">
    <property type="entry name" value="Peptidase_S9"/>
    <property type="match status" value="1"/>
</dbReference>
<dbReference type="KEGG" id="plue:EWM63_17640"/>
<organism evidence="3 4">
    <name type="scientific">Pseudoduganella lutea</name>
    <dbReference type="NCBI Taxonomy" id="321985"/>
    <lineage>
        <taxon>Bacteria</taxon>
        <taxon>Pseudomonadati</taxon>
        <taxon>Pseudomonadota</taxon>
        <taxon>Betaproteobacteria</taxon>
        <taxon>Burkholderiales</taxon>
        <taxon>Oxalobacteraceae</taxon>
        <taxon>Telluria group</taxon>
        <taxon>Pseudoduganella</taxon>
    </lineage>
</organism>
<dbReference type="GO" id="GO:0006508">
    <property type="term" value="P:proteolysis"/>
    <property type="evidence" value="ECO:0007669"/>
    <property type="project" value="InterPro"/>
</dbReference>
<accession>A0A4P6L1I4</accession>
<evidence type="ECO:0000259" key="2">
    <source>
        <dbReference type="Pfam" id="PF00326"/>
    </source>
</evidence>
<dbReference type="PANTHER" id="PTHR42776:SF27">
    <property type="entry name" value="DIPEPTIDYL PEPTIDASE FAMILY MEMBER 6"/>
    <property type="match status" value="1"/>
</dbReference>
<dbReference type="Gene3D" id="3.40.50.1820">
    <property type="entry name" value="alpha/beta hydrolase"/>
    <property type="match status" value="1"/>
</dbReference>
<evidence type="ECO:0000256" key="1">
    <source>
        <dbReference type="ARBA" id="ARBA00022801"/>
    </source>
</evidence>
<protein>
    <submittedName>
        <fullName evidence="3">S9 family peptidase</fullName>
    </submittedName>
</protein>
<dbReference type="InterPro" id="IPR029058">
    <property type="entry name" value="AB_hydrolase_fold"/>
</dbReference>
<proteinExistence type="predicted"/>
<evidence type="ECO:0000313" key="3">
    <source>
        <dbReference type="EMBL" id="QBE64588.1"/>
    </source>
</evidence>
<evidence type="ECO:0000313" key="4">
    <source>
        <dbReference type="Proteomes" id="UP000290637"/>
    </source>
</evidence>
<dbReference type="GO" id="GO:0004252">
    <property type="term" value="F:serine-type endopeptidase activity"/>
    <property type="evidence" value="ECO:0007669"/>
    <property type="project" value="TreeGrafter"/>
</dbReference>
<gene>
    <name evidence="3" type="ORF">EWM63_17640</name>
</gene>
<dbReference type="PANTHER" id="PTHR42776">
    <property type="entry name" value="SERINE PEPTIDASE S9 FAMILY MEMBER"/>
    <property type="match status" value="1"/>
</dbReference>
<reference evidence="3 4" key="1">
    <citation type="submission" date="2019-02" db="EMBL/GenBank/DDBJ databases">
        <title>Draft Genome Sequences of Six Type Strains of the Genus Massilia.</title>
        <authorList>
            <person name="Miess H."/>
            <person name="Frediansyhah A."/>
            <person name="Gross H."/>
        </authorList>
    </citation>
    <scope>NUCLEOTIDE SEQUENCE [LARGE SCALE GENOMIC DNA]</scope>
    <source>
        <strain evidence="3 4">DSM 17473</strain>
    </source>
</reference>
<dbReference type="AlphaFoldDB" id="A0A4P6L1I4"/>